<sequence length="86" mass="9851">MYVKFGRSFPILKGERLFDEENNGTRHEGTVAVRDTEYQIEIIRDGKSDIDEKRDTMALISFMGAADEALMYNHDSSENTFGQRGK</sequence>
<comment type="caution">
    <text evidence="1">The sequence shown here is derived from an EMBL/GenBank/DDBJ whole genome shotgun (WGS) entry which is preliminary data.</text>
</comment>
<evidence type="ECO:0000313" key="1">
    <source>
        <dbReference type="EMBL" id="KAJ8063496.1"/>
    </source>
</evidence>
<accession>A0A9X0DH99</accession>
<name>A0A9X0DH99_9HELO</name>
<reference evidence="1" key="1">
    <citation type="submission" date="2022-11" db="EMBL/GenBank/DDBJ databases">
        <title>Genome Resource of Sclerotinia nivalis Strain SnTB1, a Plant Pathogen Isolated from American Ginseng.</title>
        <authorList>
            <person name="Fan S."/>
        </authorList>
    </citation>
    <scope>NUCLEOTIDE SEQUENCE</scope>
    <source>
        <strain evidence="1">SnTB1</strain>
    </source>
</reference>
<organism evidence="1 2">
    <name type="scientific">Sclerotinia nivalis</name>
    <dbReference type="NCBI Taxonomy" id="352851"/>
    <lineage>
        <taxon>Eukaryota</taxon>
        <taxon>Fungi</taxon>
        <taxon>Dikarya</taxon>
        <taxon>Ascomycota</taxon>
        <taxon>Pezizomycotina</taxon>
        <taxon>Leotiomycetes</taxon>
        <taxon>Helotiales</taxon>
        <taxon>Sclerotiniaceae</taxon>
        <taxon>Sclerotinia</taxon>
    </lineage>
</organism>
<evidence type="ECO:0000313" key="2">
    <source>
        <dbReference type="Proteomes" id="UP001152300"/>
    </source>
</evidence>
<dbReference type="Proteomes" id="UP001152300">
    <property type="component" value="Unassembled WGS sequence"/>
</dbReference>
<proteinExistence type="predicted"/>
<gene>
    <name evidence="1" type="ORF">OCU04_007372</name>
</gene>
<keyword evidence="2" id="KW-1185">Reference proteome</keyword>
<dbReference type="AlphaFoldDB" id="A0A9X0DH99"/>
<protein>
    <submittedName>
        <fullName evidence="1">Uncharacterized protein</fullName>
    </submittedName>
</protein>
<dbReference type="EMBL" id="JAPEIS010000008">
    <property type="protein sequence ID" value="KAJ8063496.1"/>
    <property type="molecule type" value="Genomic_DNA"/>
</dbReference>